<reference evidence="1" key="1">
    <citation type="journal article" date="2015" name="Nature">
        <title>Complex archaea that bridge the gap between prokaryotes and eukaryotes.</title>
        <authorList>
            <person name="Spang A."/>
            <person name="Saw J.H."/>
            <person name="Jorgensen S.L."/>
            <person name="Zaremba-Niedzwiedzka K."/>
            <person name="Martijn J."/>
            <person name="Lind A.E."/>
            <person name="van Eijk R."/>
            <person name="Schleper C."/>
            <person name="Guy L."/>
            <person name="Ettema T.J."/>
        </authorList>
    </citation>
    <scope>NUCLEOTIDE SEQUENCE</scope>
</reference>
<organism evidence="1">
    <name type="scientific">marine sediment metagenome</name>
    <dbReference type="NCBI Taxonomy" id="412755"/>
    <lineage>
        <taxon>unclassified sequences</taxon>
        <taxon>metagenomes</taxon>
        <taxon>ecological metagenomes</taxon>
    </lineage>
</organism>
<evidence type="ECO:0000313" key="1">
    <source>
        <dbReference type="EMBL" id="KKK85809.1"/>
    </source>
</evidence>
<comment type="caution">
    <text evidence="1">The sequence shown here is derived from an EMBL/GenBank/DDBJ whole genome shotgun (WGS) entry which is preliminary data.</text>
</comment>
<name>A0A0F9B5D2_9ZZZZ</name>
<sequence length="109" mass="12299">MTHRAVITRNTVATTDAWNRPDPPTFTALKTVACRAWSKTRKHISDDGKETLVEDLRALFPKDADIQTGDRVTVNDRRGTLIFDSLAVLTVSRKGANVRHSEVVFERHK</sequence>
<gene>
    <name evidence="1" type="ORF">LCGC14_2769510</name>
</gene>
<proteinExistence type="predicted"/>
<dbReference type="AlphaFoldDB" id="A0A0F9B5D2"/>
<accession>A0A0F9B5D2</accession>
<protein>
    <submittedName>
        <fullName evidence="1">Uncharacterized protein</fullName>
    </submittedName>
</protein>
<dbReference type="EMBL" id="LAZR01051134">
    <property type="protein sequence ID" value="KKK85809.1"/>
    <property type="molecule type" value="Genomic_DNA"/>
</dbReference>